<evidence type="ECO:0000256" key="4">
    <source>
        <dbReference type="ARBA" id="ARBA00023163"/>
    </source>
</evidence>
<dbReference type="EMBL" id="CP027169">
    <property type="protein sequence ID" value="AVK03751.1"/>
    <property type="molecule type" value="Genomic_DNA"/>
</dbReference>
<dbReference type="CDD" id="cd08417">
    <property type="entry name" value="PBP2_Nitroaromatics_like"/>
    <property type="match status" value="1"/>
</dbReference>
<keyword evidence="6" id="KW-1185">Reference proteome</keyword>
<dbReference type="InterPro" id="IPR036388">
    <property type="entry name" value="WH-like_DNA-bd_sf"/>
</dbReference>
<dbReference type="GO" id="GO:0003700">
    <property type="term" value="F:DNA-binding transcription factor activity"/>
    <property type="evidence" value="ECO:0007669"/>
    <property type="project" value="InterPro"/>
</dbReference>
<proteinExistence type="inferred from homology"/>
<evidence type="ECO:0000256" key="1">
    <source>
        <dbReference type="ARBA" id="ARBA00009437"/>
    </source>
</evidence>
<dbReference type="AlphaFoldDB" id="A0A2R3IPB7"/>
<gene>
    <name evidence="5" type="ORF">CSB93_5235</name>
</gene>
<dbReference type="PANTHER" id="PTHR30118">
    <property type="entry name" value="HTH-TYPE TRANSCRIPTIONAL REGULATOR LEUO-RELATED"/>
    <property type="match status" value="1"/>
</dbReference>
<keyword evidence="3" id="KW-0238">DNA-binding</keyword>
<keyword evidence="2" id="KW-0805">Transcription regulation</keyword>
<organism evidence="5 6">
    <name type="scientific">Pseudomonas paraeruginosa</name>
    <dbReference type="NCBI Taxonomy" id="2994495"/>
    <lineage>
        <taxon>Bacteria</taxon>
        <taxon>Pseudomonadati</taxon>
        <taxon>Pseudomonadota</taxon>
        <taxon>Gammaproteobacteria</taxon>
        <taxon>Pseudomonadales</taxon>
        <taxon>Pseudomonadaceae</taxon>
        <taxon>Pseudomonas</taxon>
    </lineage>
</organism>
<dbReference type="InterPro" id="IPR037402">
    <property type="entry name" value="YidZ_PBP2"/>
</dbReference>
<protein>
    <submittedName>
        <fullName evidence="5">LysR substrate binding domain protein</fullName>
    </submittedName>
</protein>
<accession>A0A2R3IPB7</accession>
<dbReference type="Proteomes" id="UP000238390">
    <property type="component" value="Chromosome"/>
</dbReference>
<dbReference type="PANTHER" id="PTHR30118:SF15">
    <property type="entry name" value="TRANSCRIPTIONAL REGULATORY PROTEIN"/>
    <property type="match status" value="1"/>
</dbReference>
<dbReference type="Pfam" id="PF00126">
    <property type="entry name" value="HTH_1"/>
    <property type="match status" value="1"/>
</dbReference>
<dbReference type="InterPro" id="IPR005119">
    <property type="entry name" value="LysR_subst-bd"/>
</dbReference>
<name>A0A2R3IPB7_9PSED</name>
<dbReference type="Pfam" id="PF03466">
    <property type="entry name" value="LysR_substrate"/>
    <property type="match status" value="1"/>
</dbReference>
<dbReference type="PROSITE" id="PS50931">
    <property type="entry name" value="HTH_LYSR"/>
    <property type="match status" value="1"/>
</dbReference>
<dbReference type="SUPFAM" id="SSF46785">
    <property type="entry name" value="Winged helix' DNA-binding domain"/>
    <property type="match status" value="1"/>
</dbReference>
<dbReference type="InterPro" id="IPR000847">
    <property type="entry name" value="LysR_HTH_N"/>
</dbReference>
<evidence type="ECO:0000313" key="6">
    <source>
        <dbReference type="Proteomes" id="UP000238390"/>
    </source>
</evidence>
<evidence type="ECO:0000313" key="5">
    <source>
        <dbReference type="EMBL" id="AVK03751.1"/>
    </source>
</evidence>
<sequence>MNQPHEWPPLSRLDLNLFRVFEVVYRERNLTRAAALLHLSQSAVSHALARLREQLGDPLFVRQGRGVAPTPLAERLAPGIRDALAGLQRSVARCQSFDPRHDARTFLLNMPEQLEPLVLPDFLGHLRQVAPQVEVRCSSLHWAELKTELEAGRIDAAVEVARPTDAALRRQPLLEDRLWVMAGPEFAGELSAERYLAAAHVAVTSRRRGICIEDLALGQLGLTRKVRQRCQHYLSAALLVAQGGYLLTLTRRYAELLNRGLGNRLLPMPLALPAVALNLYWSRQADAEPGGRWLRGELMELAARAARAAD</sequence>
<dbReference type="GO" id="GO:0003677">
    <property type="term" value="F:DNA binding"/>
    <property type="evidence" value="ECO:0007669"/>
    <property type="project" value="UniProtKB-KW"/>
</dbReference>
<comment type="similarity">
    <text evidence="1">Belongs to the LysR transcriptional regulatory family.</text>
</comment>
<dbReference type="SUPFAM" id="SSF53850">
    <property type="entry name" value="Periplasmic binding protein-like II"/>
    <property type="match status" value="1"/>
</dbReference>
<evidence type="ECO:0000256" key="3">
    <source>
        <dbReference type="ARBA" id="ARBA00023125"/>
    </source>
</evidence>
<dbReference type="InterPro" id="IPR036390">
    <property type="entry name" value="WH_DNA-bd_sf"/>
</dbReference>
<dbReference type="Gene3D" id="3.40.190.10">
    <property type="entry name" value="Periplasmic binding protein-like II"/>
    <property type="match status" value="2"/>
</dbReference>
<dbReference type="InterPro" id="IPR050389">
    <property type="entry name" value="LysR-type_TF"/>
</dbReference>
<keyword evidence="4" id="KW-0804">Transcription</keyword>
<dbReference type="Gene3D" id="1.10.10.10">
    <property type="entry name" value="Winged helix-like DNA-binding domain superfamily/Winged helix DNA-binding domain"/>
    <property type="match status" value="1"/>
</dbReference>
<evidence type="ECO:0000256" key="2">
    <source>
        <dbReference type="ARBA" id="ARBA00023015"/>
    </source>
</evidence>
<reference evidence="5 6" key="1">
    <citation type="submission" date="2018-02" db="EMBL/GenBank/DDBJ databases">
        <title>FDA/CDC Antimicrobial Resistant Isolate Bank Genome Sequencing.</title>
        <authorList>
            <person name="Benahmed F.H."/>
            <person name="Lutgring J.D."/>
            <person name="Yoo B."/>
            <person name="Machado M."/>
            <person name="Brown A."/>
            <person name="McAllister G."/>
            <person name="Perry A."/>
            <person name="Halpin A.L."/>
            <person name="Vavikolanu K."/>
            <person name="Ott S."/>
            <person name="Zhao X."/>
            <person name="Tallon L.J."/>
            <person name="Sadzewicz L."/>
            <person name="Aluvathingal J."/>
            <person name="Nadendla S."/>
            <person name="Voskania-kordi A."/>
            <person name="Simonyan V."/>
            <person name="Patel J."/>
            <person name="Shawar R.M."/>
        </authorList>
    </citation>
    <scope>NUCLEOTIDE SEQUENCE [LARGE SCALE GENOMIC DNA]</scope>
    <source>
        <strain evidence="5 6">AR_0356</strain>
    </source>
</reference>
<dbReference type="PRINTS" id="PR00039">
    <property type="entry name" value="HTHLYSR"/>
</dbReference>
<dbReference type="RefSeq" id="WP_012076456.1">
    <property type="nucleotide sequence ID" value="NZ_CP027169.1"/>
</dbReference>